<dbReference type="Proteomes" id="UP000800038">
    <property type="component" value="Unassembled WGS sequence"/>
</dbReference>
<evidence type="ECO:0000313" key="3">
    <source>
        <dbReference type="Proteomes" id="UP000800038"/>
    </source>
</evidence>
<feature type="coiled-coil region" evidence="1">
    <location>
        <begin position="204"/>
        <end position="231"/>
    </location>
</feature>
<name>A0A6A5S8D3_9PLEO</name>
<gene>
    <name evidence="2" type="ORF">EJ02DRAFT_438202</name>
</gene>
<dbReference type="AlphaFoldDB" id="A0A6A5S8D3"/>
<feature type="coiled-coil region" evidence="1">
    <location>
        <begin position="260"/>
        <end position="287"/>
    </location>
</feature>
<proteinExistence type="predicted"/>
<protein>
    <submittedName>
        <fullName evidence="2">Uncharacterized protein</fullName>
    </submittedName>
</protein>
<feature type="coiled-coil region" evidence="1">
    <location>
        <begin position="379"/>
        <end position="432"/>
    </location>
</feature>
<dbReference type="EMBL" id="ML976161">
    <property type="protein sequence ID" value="KAF1936941.1"/>
    <property type="molecule type" value="Genomic_DNA"/>
</dbReference>
<sequence length="529" mass="59617">MMTDDLISLVDDSESISHAMVDNRPKTAARDSFSDLAGLMKAKKPYSPISPPTPRLPLALGMNGMRIVSRNVSGSSMLSPLARPFQVPGSVAAYLQEQELVSPMRSPPSVPAYRKVDMIRLDSMTEWIEKYHIDDEPVCRLPSPLNMEPLLIPNLEPPARFGPVDPPTPTESAQPTLSAFQPARDREPVVRLTQQAWESMGRDLDTITKQKQALEKRLAELERHNETLRTEEHGVSAQLGKLRYQNEVNKEQKSAMGRSLAQKDVELKNQKLEIDELTGKLGIIERRLQELGGELDYLRSIQSSNEAAHERELDNFRGTVRDLQVSLEQITRERDVASRTQVNSGDHLTRAQNLADTLVKREKIMMDMRLQLCAEKLKVVDLEDALERLQEESKKADIDELRTELREKTSLCDRQRNDIKTKEAHLKASQERVMRVANNGESLQGAAHLVVPKQNGKLPKTVISCSECYASNTSCDSAVKCRSCTERNATCARWRCSLKHKLGNCPMAPCKLPHDLQGWLVLPAERPQW</sequence>
<dbReference type="OrthoDB" id="3777260at2759"/>
<keyword evidence="3" id="KW-1185">Reference proteome</keyword>
<reference evidence="2" key="1">
    <citation type="journal article" date="2020" name="Stud. Mycol.">
        <title>101 Dothideomycetes genomes: a test case for predicting lifestyles and emergence of pathogens.</title>
        <authorList>
            <person name="Haridas S."/>
            <person name="Albert R."/>
            <person name="Binder M."/>
            <person name="Bloem J."/>
            <person name="Labutti K."/>
            <person name="Salamov A."/>
            <person name="Andreopoulos B."/>
            <person name="Baker S."/>
            <person name="Barry K."/>
            <person name="Bills G."/>
            <person name="Bluhm B."/>
            <person name="Cannon C."/>
            <person name="Castanera R."/>
            <person name="Culley D."/>
            <person name="Daum C."/>
            <person name="Ezra D."/>
            <person name="Gonzalez J."/>
            <person name="Henrissat B."/>
            <person name="Kuo A."/>
            <person name="Liang C."/>
            <person name="Lipzen A."/>
            <person name="Lutzoni F."/>
            <person name="Magnuson J."/>
            <person name="Mondo S."/>
            <person name="Nolan M."/>
            <person name="Ohm R."/>
            <person name="Pangilinan J."/>
            <person name="Park H.-J."/>
            <person name="Ramirez L."/>
            <person name="Alfaro M."/>
            <person name="Sun H."/>
            <person name="Tritt A."/>
            <person name="Yoshinaga Y."/>
            <person name="Zwiers L.-H."/>
            <person name="Turgeon B."/>
            <person name="Goodwin S."/>
            <person name="Spatafora J."/>
            <person name="Crous P."/>
            <person name="Grigoriev I."/>
        </authorList>
    </citation>
    <scope>NUCLEOTIDE SEQUENCE</scope>
    <source>
        <strain evidence="2">CBS 161.51</strain>
    </source>
</reference>
<organism evidence="2 3">
    <name type="scientific">Clathrospora elynae</name>
    <dbReference type="NCBI Taxonomy" id="706981"/>
    <lineage>
        <taxon>Eukaryota</taxon>
        <taxon>Fungi</taxon>
        <taxon>Dikarya</taxon>
        <taxon>Ascomycota</taxon>
        <taxon>Pezizomycotina</taxon>
        <taxon>Dothideomycetes</taxon>
        <taxon>Pleosporomycetidae</taxon>
        <taxon>Pleosporales</taxon>
        <taxon>Diademaceae</taxon>
        <taxon>Clathrospora</taxon>
    </lineage>
</organism>
<evidence type="ECO:0000313" key="2">
    <source>
        <dbReference type="EMBL" id="KAF1936941.1"/>
    </source>
</evidence>
<keyword evidence="1" id="KW-0175">Coiled coil</keyword>
<accession>A0A6A5S8D3</accession>
<evidence type="ECO:0000256" key="1">
    <source>
        <dbReference type="SAM" id="Coils"/>
    </source>
</evidence>